<dbReference type="InterPro" id="IPR010767">
    <property type="entry name" value="Phage_CGC-2007_Cje0229"/>
</dbReference>
<name>A0A6B3BPK5_9ACTN</name>
<keyword evidence="2" id="KW-1133">Transmembrane helix</keyword>
<feature type="transmembrane region" description="Helical" evidence="2">
    <location>
        <begin position="246"/>
        <end position="266"/>
    </location>
</feature>
<keyword evidence="2" id="KW-0812">Transmembrane</keyword>
<evidence type="ECO:0000256" key="1">
    <source>
        <dbReference type="SAM" id="MobiDB-lite"/>
    </source>
</evidence>
<gene>
    <name evidence="3" type="ORF">G3I71_10610</name>
</gene>
<dbReference type="AlphaFoldDB" id="A0A6B3BPK5"/>
<sequence>MIQDAEQPIAPDAARFYDGGVDADEGQPGVPPDPACPPRIELVRTTENGCEEFKMLRRIAYNDEHLGELLVPRRTRTFCSDLTSVPTLFTWLVPKTGEHLPAALLHDGLVHPPGDPTYTSTDNHVVTREQADRVLRDAMGHAGTKLIRRWLIWSAVAMVTMLNGKGTGWSNRRKWYYRLAVGVTLSLVLALGIYAFIDLFDLCDANIPKLPWMGDRPWFVEVVGGLAGAIVIPLVLALFWGRFRIAGAVVGVSLAVLLPVTVALLVPTGIYQVLEFTAKATKAARWPALVVGVVALVVWLALSGTALFQK</sequence>
<feature type="region of interest" description="Disordered" evidence="1">
    <location>
        <begin position="16"/>
        <end position="36"/>
    </location>
</feature>
<accession>A0A6B3BPK5</accession>
<reference evidence="3" key="1">
    <citation type="submission" date="2020-01" db="EMBL/GenBank/DDBJ databases">
        <title>Insect and environment-associated Actinomycetes.</title>
        <authorList>
            <person name="Currrie C."/>
            <person name="Chevrette M."/>
            <person name="Carlson C."/>
            <person name="Stubbendieck R."/>
            <person name="Wendt-Pienkowski E."/>
        </authorList>
    </citation>
    <scope>NUCLEOTIDE SEQUENCE</scope>
    <source>
        <strain evidence="3">SID12501</strain>
    </source>
</reference>
<comment type="caution">
    <text evidence="3">The sequence shown here is derived from an EMBL/GenBank/DDBJ whole genome shotgun (WGS) entry which is preliminary data.</text>
</comment>
<feature type="transmembrane region" description="Helical" evidence="2">
    <location>
        <begin position="286"/>
        <end position="308"/>
    </location>
</feature>
<evidence type="ECO:0000313" key="3">
    <source>
        <dbReference type="EMBL" id="NEC86264.1"/>
    </source>
</evidence>
<protein>
    <submittedName>
        <fullName evidence="3">DUF1353 domain-containing protein</fullName>
    </submittedName>
</protein>
<feature type="transmembrane region" description="Helical" evidence="2">
    <location>
        <begin position="175"/>
        <end position="197"/>
    </location>
</feature>
<dbReference type="Pfam" id="PF07087">
    <property type="entry name" value="DUF1353"/>
    <property type="match status" value="1"/>
</dbReference>
<keyword evidence="2" id="KW-0472">Membrane</keyword>
<feature type="transmembrane region" description="Helical" evidence="2">
    <location>
        <begin position="146"/>
        <end position="163"/>
    </location>
</feature>
<feature type="transmembrane region" description="Helical" evidence="2">
    <location>
        <begin position="217"/>
        <end position="239"/>
    </location>
</feature>
<proteinExistence type="predicted"/>
<dbReference type="RefSeq" id="WP_164313704.1">
    <property type="nucleotide sequence ID" value="NZ_JAAGLU010000007.1"/>
</dbReference>
<evidence type="ECO:0000256" key="2">
    <source>
        <dbReference type="SAM" id="Phobius"/>
    </source>
</evidence>
<organism evidence="3">
    <name type="scientific">Streptomyces sp. SID12501</name>
    <dbReference type="NCBI Taxonomy" id="2706042"/>
    <lineage>
        <taxon>Bacteria</taxon>
        <taxon>Bacillati</taxon>
        <taxon>Actinomycetota</taxon>
        <taxon>Actinomycetes</taxon>
        <taxon>Kitasatosporales</taxon>
        <taxon>Streptomycetaceae</taxon>
        <taxon>Streptomyces</taxon>
    </lineage>
</organism>
<dbReference type="EMBL" id="JAAGLU010000007">
    <property type="protein sequence ID" value="NEC86264.1"/>
    <property type="molecule type" value="Genomic_DNA"/>
</dbReference>